<keyword evidence="2" id="KW-1185">Reference proteome</keyword>
<name>A0A3M7M0C9_9PLEO</name>
<proteinExistence type="predicted"/>
<reference evidence="1 2" key="1">
    <citation type="journal article" date="2014" name="PLoS ONE">
        <title>De novo Genome Assembly of the Fungal Plant Pathogen Pyrenophora semeniperda.</title>
        <authorList>
            <person name="Soliai M.M."/>
            <person name="Meyer S.E."/>
            <person name="Udall J.A."/>
            <person name="Elzinga D.E."/>
            <person name="Hermansen R.A."/>
            <person name="Bodily P.M."/>
            <person name="Hart A.A."/>
            <person name="Coleman C.E."/>
        </authorList>
    </citation>
    <scope>NUCLEOTIDE SEQUENCE [LARGE SCALE GENOMIC DNA]</scope>
    <source>
        <strain evidence="1 2">CCB06</strain>
        <tissue evidence="1">Mycelium</tissue>
    </source>
</reference>
<evidence type="ECO:0000313" key="1">
    <source>
        <dbReference type="EMBL" id="RMZ67916.1"/>
    </source>
</evidence>
<accession>A0A3M7M0C9</accession>
<protein>
    <submittedName>
        <fullName evidence="1">Uncharacterized protein</fullName>
    </submittedName>
</protein>
<gene>
    <name evidence="1" type="ORF">GMOD_00003990</name>
</gene>
<organism evidence="1 2">
    <name type="scientific">Pyrenophora seminiperda CCB06</name>
    <dbReference type="NCBI Taxonomy" id="1302712"/>
    <lineage>
        <taxon>Eukaryota</taxon>
        <taxon>Fungi</taxon>
        <taxon>Dikarya</taxon>
        <taxon>Ascomycota</taxon>
        <taxon>Pezizomycotina</taxon>
        <taxon>Dothideomycetes</taxon>
        <taxon>Pleosporomycetidae</taxon>
        <taxon>Pleosporales</taxon>
        <taxon>Pleosporineae</taxon>
        <taxon>Pleosporaceae</taxon>
        <taxon>Pyrenophora</taxon>
    </lineage>
</organism>
<dbReference type="AlphaFoldDB" id="A0A3M7M0C9"/>
<dbReference type="Proteomes" id="UP000265663">
    <property type="component" value="Unassembled WGS sequence"/>
</dbReference>
<dbReference type="EMBL" id="KE747814">
    <property type="protein sequence ID" value="RMZ67916.1"/>
    <property type="molecule type" value="Genomic_DNA"/>
</dbReference>
<evidence type="ECO:0000313" key="2">
    <source>
        <dbReference type="Proteomes" id="UP000265663"/>
    </source>
</evidence>
<sequence>MANGCLKSFVGCRFHSRVRGVFWHNRQAICDPMNKPLPWVIEMSRLLLRRTVVLTSGSIRASSHSKHDSLWQGFRGVNIDLRNPRSVKQGHATPVSTAISTELLEFLVRQSAFVYPSFRNNVTGCETLNTAGPAWGHAICCELLRIAAICCCNLVNYQRLVQYFPATVPSRRVLQDHGHRMVHGPCCDEKQPRGTSPLYSPNTQSLHRASHSMACFSGCVFEACPSLELGMYLIVAQQSLPLHHFDTRHRLQATAAMPHLPGNIGAFTI</sequence>